<name>A0A840ICW8_9ACTN</name>
<evidence type="ECO:0000313" key="2">
    <source>
        <dbReference type="Proteomes" id="UP000585272"/>
    </source>
</evidence>
<proteinExistence type="predicted"/>
<dbReference type="AlphaFoldDB" id="A0A840ICW8"/>
<dbReference type="EMBL" id="JACHNU010000001">
    <property type="protein sequence ID" value="MBB4661790.1"/>
    <property type="molecule type" value="Genomic_DNA"/>
</dbReference>
<evidence type="ECO:0000313" key="1">
    <source>
        <dbReference type="EMBL" id="MBB4661790.1"/>
    </source>
</evidence>
<dbReference type="RefSeq" id="WP_183340246.1">
    <property type="nucleotide sequence ID" value="NZ_JACHNU010000001.1"/>
</dbReference>
<keyword evidence="2" id="KW-1185">Reference proteome</keyword>
<protein>
    <submittedName>
        <fullName evidence="1">Uncharacterized protein</fullName>
    </submittedName>
</protein>
<organism evidence="1 2">
    <name type="scientific">Conexibacter arvalis</name>
    <dbReference type="NCBI Taxonomy" id="912552"/>
    <lineage>
        <taxon>Bacteria</taxon>
        <taxon>Bacillati</taxon>
        <taxon>Actinomycetota</taxon>
        <taxon>Thermoleophilia</taxon>
        <taxon>Solirubrobacterales</taxon>
        <taxon>Conexibacteraceae</taxon>
        <taxon>Conexibacter</taxon>
    </lineage>
</organism>
<gene>
    <name evidence="1" type="ORF">BDZ31_001363</name>
</gene>
<comment type="caution">
    <text evidence="1">The sequence shown here is derived from an EMBL/GenBank/DDBJ whole genome shotgun (WGS) entry which is preliminary data.</text>
</comment>
<accession>A0A840ICW8</accession>
<reference evidence="1 2" key="1">
    <citation type="submission" date="2020-08" db="EMBL/GenBank/DDBJ databases">
        <title>Genomic Encyclopedia of Archaeal and Bacterial Type Strains, Phase II (KMG-II): from individual species to whole genera.</title>
        <authorList>
            <person name="Goeker M."/>
        </authorList>
    </citation>
    <scope>NUCLEOTIDE SEQUENCE [LARGE SCALE GENOMIC DNA]</scope>
    <source>
        <strain evidence="1 2">DSM 23288</strain>
    </source>
</reference>
<sequence length="83" mass="8879">MASRINVSLDPEYSEKLSRLAERMHVQKGTLAKSLLSTALDGADPDAAHIVQLLDGTPGAYERTQEGIAQARRGEGTSLDDLA</sequence>
<dbReference type="Proteomes" id="UP000585272">
    <property type="component" value="Unassembled WGS sequence"/>
</dbReference>